<evidence type="ECO:0008006" key="4">
    <source>
        <dbReference type="Google" id="ProtNLM"/>
    </source>
</evidence>
<comment type="caution">
    <text evidence="2">The sequence shown here is derived from an EMBL/GenBank/DDBJ whole genome shotgun (WGS) entry which is preliminary data.</text>
</comment>
<name>A0ABS0AJI6_9GAMM</name>
<keyword evidence="1" id="KW-0732">Signal</keyword>
<dbReference type="RefSeq" id="WP_142949340.1">
    <property type="nucleotide sequence ID" value="NZ_ARXR01000037.1"/>
</dbReference>
<evidence type="ECO:0000256" key="1">
    <source>
        <dbReference type="SAM" id="SignalP"/>
    </source>
</evidence>
<dbReference type="EMBL" id="ARXR01000037">
    <property type="protein sequence ID" value="MBF5054297.1"/>
    <property type="molecule type" value="Genomic_DNA"/>
</dbReference>
<reference evidence="2 3" key="1">
    <citation type="submission" date="2012-09" db="EMBL/GenBank/DDBJ databases">
        <title>Genome Sequence of alkane-degrading Bacterium Alcanivorax venustensis ISO4.</title>
        <authorList>
            <person name="Lai Q."/>
            <person name="Shao Z."/>
        </authorList>
    </citation>
    <scope>NUCLEOTIDE SEQUENCE [LARGE SCALE GENOMIC DNA]</scope>
    <source>
        <strain evidence="2 3">ISO4</strain>
    </source>
</reference>
<accession>A0ABS0AJI6</accession>
<evidence type="ECO:0000313" key="3">
    <source>
        <dbReference type="Proteomes" id="UP000644441"/>
    </source>
</evidence>
<feature type="signal peptide" evidence="1">
    <location>
        <begin position="1"/>
        <end position="17"/>
    </location>
</feature>
<evidence type="ECO:0000313" key="2">
    <source>
        <dbReference type="EMBL" id="MBF5054297.1"/>
    </source>
</evidence>
<keyword evidence="3" id="KW-1185">Reference proteome</keyword>
<feature type="chain" id="PRO_5047446246" description="Lipoprotein" evidence="1">
    <location>
        <begin position="18"/>
        <end position="198"/>
    </location>
</feature>
<dbReference type="Proteomes" id="UP000644441">
    <property type="component" value="Unassembled WGS sequence"/>
</dbReference>
<organism evidence="2 3">
    <name type="scientific">Alloalcanivorax venustensis ISO4</name>
    <dbReference type="NCBI Taxonomy" id="1177184"/>
    <lineage>
        <taxon>Bacteria</taxon>
        <taxon>Pseudomonadati</taxon>
        <taxon>Pseudomonadota</taxon>
        <taxon>Gammaproteobacteria</taxon>
        <taxon>Oceanospirillales</taxon>
        <taxon>Alcanivoracaceae</taxon>
        <taxon>Alloalcanivorax</taxon>
    </lineage>
</organism>
<sequence length="198" mass="22144">MRGLLLAVLFLSGCASTTEVTTRTVTDTPPPPAETLLLVAQSPEGDTRETWELTCRPIFERAGLTVLLSHQEVPLWYERGRKALVEWAGDHPVDRILLVDLTRLLMSAPHMRDRQELNPINQDNEVRPTWRVGLDGERIKDAPPADVEQMFPADLLDGAGTNLWHGMARTHEANDQSAIAKSQCLALRDTLRQARLLP</sequence>
<protein>
    <recommendedName>
        <fullName evidence="4">Lipoprotein</fullName>
    </recommendedName>
</protein>
<proteinExistence type="predicted"/>
<gene>
    <name evidence="2" type="ORF">ISO4_02899</name>
</gene>